<name>A0A2P2N5M3_RHIMU</name>
<dbReference type="AlphaFoldDB" id="A0A2P2N5M3"/>
<accession>A0A2P2N5M3</accession>
<sequence length="43" mass="5113">MEGGCNMVTRDYTYTCHLWRGRVPNIDLKFVSWPCQRASFFIL</sequence>
<organism evidence="1">
    <name type="scientific">Rhizophora mucronata</name>
    <name type="common">Asiatic mangrove</name>
    <dbReference type="NCBI Taxonomy" id="61149"/>
    <lineage>
        <taxon>Eukaryota</taxon>
        <taxon>Viridiplantae</taxon>
        <taxon>Streptophyta</taxon>
        <taxon>Embryophyta</taxon>
        <taxon>Tracheophyta</taxon>
        <taxon>Spermatophyta</taxon>
        <taxon>Magnoliopsida</taxon>
        <taxon>eudicotyledons</taxon>
        <taxon>Gunneridae</taxon>
        <taxon>Pentapetalae</taxon>
        <taxon>rosids</taxon>
        <taxon>fabids</taxon>
        <taxon>Malpighiales</taxon>
        <taxon>Rhizophoraceae</taxon>
        <taxon>Rhizophora</taxon>
    </lineage>
</organism>
<protein>
    <submittedName>
        <fullName evidence="1">Uncharacterized protein</fullName>
    </submittedName>
</protein>
<reference evidence="1" key="1">
    <citation type="submission" date="2018-02" db="EMBL/GenBank/DDBJ databases">
        <title>Rhizophora mucronata_Transcriptome.</title>
        <authorList>
            <person name="Meera S.P."/>
            <person name="Sreeshan A."/>
            <person name="Augustine A."/>
        </authorList>
    </citation>
    <scope>NUCLEOTIDE SEQUENCE</scope>
    <source>
        <tissue evidence="1">Leaf</tissue>
    </source>
</reference>
<dbReference type="EMBL" id="GGEC01057274">
    <property type="protein sequence ID" value="MBX37758.1"/>
    <property type="molecule type" value="Transcribed_RNA"/>
</dbReference>
<proteinExistence type="predicted"/>
<evidence type="ECO:0000313" key="1">
    <source>
        <dbReference type="EMBL" id="MBX37758.1"/>
    </source>
</evidence>